<feature type="domain" description="Serpin" evidence="3">
    <location>
        <begin position="112"/>
        <end position="227"/>
    </location>
</feature>
<protein>
    <recommendedName>
        <fullName evidence="3">Serpin domain-containing protein</fullName>
    </recommendedName>
</protein>
<dbReference type="InterPro" id="IPR042178">
    <property type="entry name" value="Serpin_sf_1"/>
</dbReference>
<dbReference type="InterPro" id="IPR042185">
    <property type="entry name" value="Serpin_sf_2"/>
</dbReference>
<dbReference type="GO" id="GO:0004867">
    <property type="term" value="F:serine-type endopeptidase inhibitor activity"/>
    <property type="evidence" value="ECO:0007669"/>
    <property type="project" value="InterPro"/>
</dbReference>
<dbReference type="Proteomes" id="UP001209878">
    <property type="component" value="Unassembled WGS sequence"/>
</dbReference>
<dbReference type="InterPro" id="IPR023796">
    <property type="entry name" value="Serpin_dom"/>
</dbReference>
<name>A0AAD9P7F5_RIDPI</name>
<accession>A0AAD9P7F5</accession>
<keyword evidence="2" id="KW-1133">Transmembrane helix</keyword>
<dbReference type="InterPro" id="IPR036186">
    <property type="entry name" value="Serpin_sf"/>
</dbReference>
<keyword evidence="5" id="KW-1185">Reference proteome</keyword>
<dbReference type="PANTHER" id="PTHR11461:SF211">
    <property type="entry name" value="GH10112P-RELATED"/>
    <property type="match status" value="1"/>
</dbReference>
<dbReference type="PANTHER" id="PTHR11461">
    <property type="entry name" value="SERINE PROTEASE INHIBITOR, SERPIN"/>
    <property type="match status" value="1"/>
</dbReference>
<dbReference type="GO" id="GO:0005615">
    <property type="term" value="C:extracellular space"/>
    <property type="evidence" value="ECO:0007669"/>
    <property type="project" value="InterPro"/>
</dbReference>
<feature type="transmembrane region" description="Helical" evidence="2">
    <location>
        <begin position="177"/>
        <end position="196"/>
    </location>
</feature>
<proteinExistence type="inferred from homology"/>
<keyword evidence="2" id="KW-0812">Transmembrane</keyword>
<sequence length="234" mass="26472">MAAVRKYKIRRFLASQTILRRWSSSQITFLTIILLSADLATRCHWLLLGVVLLLDAIDVTSYNGRRRYSDSTVSRRHNLHRLTRANDTFDGGSDATSSYGRRRSSYSTVRGRYNATSLANGAFVNDKFTVRPSFTYTLPVYYSAGFKLLDFNNDPTGSARYVNEWVKDATDDKIQELVNAMLVAGSPLVLVNAIYFKGDWMDRFSPAVPTPFYVSDTETIQVDMMDKLLSSDTP</sequence>
<comment type="similarity">
    <text evidence="1">Belongs to the serpin family.</text>
</comment>
<evidence type="ECO:0000313" key="5">
    <source>
        <dbReference type="Proteomes" id="UP001209878"/>
    </source>
</evidence>
<evidence type="ECO:0000256" key="2">
    <source>
        <dbReference type="SAM" id="Phobius"/>
    </source>
</evidence>
<evidence type="ECO:0000256" key="1">
    <source>
        <dbReference type="ARBA" id="ARBA00009500"/>
    </source>
</evidence>
<dbReference type="Gene3D" id="3.30.497.10">
    <property type="entry name" value="Antithrombin, subunit I, domain 2"/>
    <property type="match status" value="1"/>
</dbReference>
<reference evidence="4" key="1">
    <citation type="journal article" date="2023" name="Mol. Biol. Evol.">
        <title>Third-Generation Sequencing Reveals the Adaptive Role of the Epigenome in Three Deep-Sea Polychaetes.</title>
        <authorList>
            <person name="Perez M."/>
            <person name="Aroh O."/>
            <person name="Sun Y."/>
            <person name="Lan Y."/>
            <person name="Juniper S.K."/>
            <person name="Young C.R."/>
            <person name="Angers B."/>
            <person name="Qian P.Y."/>
        </authorList>
    </citation>
    <scope>NUCLEOTIDE SEQUENCE</scope>
    <source>
        <strain evidence="4">R07B-5</strain>
    </source>
</reference>
<evidence type="ECO:0000313" key="4">
    <source>
        <dbReference type="EMBL" id="KAK2189553.1"/>
    </source>
</evidence>
<organism evidence="4 5">
    <name type="scientific">Ridgeia piscesae</name>
    <name type="common">Tubeworm</name>
    <dbReference type="NCBI Taxonomy" id="27915"/>
    <lineage>
        <taxon>Eukaryota</taxon>
        <taxon>Metazoa</taxon>
        <taxon>Spiralia</taxon>
        <taxon>Lophotrochozoa</taxon>
        <taxon>Annelida</taxon>
        <taxon>Polychaeta</taxon>
        <taxon>Sedentaria</taxon>
        <taxon>Canalipalpata</taxon>
        <taxon>Sabellida</taxon>
        <taxon>Siboglinidae</taxon>
        <taxon>Ridgeia</taxon>
    </lineage>
</organism>
<dbReference type="Gene3D" id="2.30.39.10">
    <property type="entry name" value="Alpha-1-antitrypsin, domain 1"/>
    <property type="match status" value="1"/>
</dbReference>
<evidence type="ECO:0000259" key="3">
    <source>
        <dbReference type="Pfam" id="PF00079"/>
    </source>
</evidence>
<dbReference type="InterPro" id="IPR000215">
    <property type="entry name" value="Serpin_fam"/>
</dbReference>
<dbReference type="Pfam" id="PF00079">
    <property type="entry name" value="Serpin"/>
    <property type="match status" value="1"/>
</dbReference>
<gene>
    <name evidence="4" type="ORF">NP493_103g06023</name>
</gene>
<dbReference type="EMBL" id="JAODUO010000103">
    <property type="protein sequence ID" value="KAK2189553.1"/>
    <property type="molecule type" value="Genomic_DNA"/>
</dbReference>
<dbReference type="SUPFAM" id="SSF56574">
    <property type="entry name" value="Serpins"/>
    <property type="match status" value="1"/>
</dbReference>
<comment type="caution">
    <text evidence="4">The sequence shown here is derived from an EMBL/GenBank/DDBJ whole genome shotgun (WGS) entry which is preliminary data.</text>
</comment>
<dbReference type="AlphaFoldDB" id="A0AAD9P7F5"/>
<keyword evidence="2" id="KW-0472">Membrane</keyword>